<feature type="transmembrane region" description="Helical" evidence="2">
    <location>
        <begin position="14"/>
        <end position="34"/>
    </location>
</feature>
<gene>
    <name evidence="3" type="ORF">SAMN05660642_02812</name>
</gene>
<feature type="compositionally biased region" description="Basic and acidic residues" evidence="1">
    <location>
        <begin position="101"/>
        <end position="115"/>
    </location>
</feature>
<dbReference type="Proteomes" id="UP000198680">
    <property type="component" value="Unassembled WGS sequence"/>
</dbReference>
<evidence type="ECO:0000313" key="4">
    <source>
        <dbReference type="Proteomes" id="UP000198680"/>
    </source>
</evidence>
<keyword evidence="2" id="KW-0812">Transmembrane</keyword>
<keyword evidence="4" id="KW-1185">Reference proteome</keyword>
<dbReference type="EMBL" id="FNHE01000007">
    <property type="protein sequence ID" value="SDM59598.1"/>
    <property type="molecule type" value="Genomic_DNA"/>
</dbReference>
<keyword evidence="2" id="KW-1133">Transmembrane helix</keyword>
<feature type="region of interest" description="Disordered" evidence="1">
    <location>
        <begin position="71"/>
        <end position="202"/>
    </location>
</feature>
<evidence type="ECO:0000256" key="1">
    <source>
        <dbReference type="SAM" id="MobiDB-lite"/>
    </source>
</evidence>
<proteinExistence type="predicted"/>
<feature type="compositionally biased region" description="Basic and acidic residues" evidence="1">
    <location>
        <begin position="130"/>
        <end position="145"/>
    </location>
</feature>
<feature type="compositionally biased region" description="Low complexity" evidence="1">
    <location>
        <begin position="146"/>
        <end position="155"/>
    </location>
</feature>
<accession>A0A1G9UI57</accession>
<reference evidence="4" key="1">
    <citation type="submission" date="2016-10" db="EMBL/GenBank/DDBJ databases">
        <authorList>
            <person name="Varghese N."/>
            <person name="Submissions S."/>
        </authorList>
    </citation>
    <scope>NUCLEOTIDE SEQUENCE [LARGE SCALE GENOMIC DNA]</scope>
    <source>
        <strain evidence="4">DSM 45419</strain>
    </source>
</reference>
<evidence type="ECO:0000256" key="2">
    <source>
        <dbReference type="SAM" id="Phobius"/>
    </source>
</evidence>
<organism evidence="3 4">
    <name type="scientific">Geodermatophilus siccatus</name>
    <dbReference type="NCBI Taxonomy" id="1137991"/>
    <lineage>
        <taxon>Bacteria</taxon>
        <taxon>Bacillati</taxon>
        <taxon>Actinomycetota</taxon>
        <taxon>Actinomycetes</taxon>
        <taxon>Geodermatophilales</taxon>
        <taxon>Geodermatophilaceae</taxon>
        <taxon>Geodermatophilus</taxon>
    </lineage>
</organism>
<feature type="transmembrane region" description="Helical" evidence="2">
    <location>
        <begin position="40"/>
        <end position="58"/>
    </location>
</feature>
<dbReference type="STRING" id="1137991.SAMN05660642_02812"/>
<keyword evidence="2" id="KW-0472">Membrane</keyword>
<evidence type="ECO:0000313" key="3">
    <source>
        <dbReference type="EMBL" id="SDM59598.1"/>
    </source>
</evidence>
<name>A0A1G9UI57_9ACTN</name>
<dbReference type="AlphaFoldDB" id="A0A1G9UI57"/>
<feature type="compositionally biased region" description="Low complexity" evidence="1">
    <location>
        <begin position="74"/>
        <end position="83"/>
    </location>
</feature>
<sequence length="280" mass="29427">MAARGCVPGYSRRVVLAAGLLVLLGLGLFVGGVVTGTTALYWACVAACGLAAVLLVVARVRTAREAGDFDRRAAQAPARADAAGSRPPEVRRTARQPAVPPEERAPAAEPVERTPEAPLRPAGATAVRVTEPDRAPEPAADREPEPLSARAPAEESPVEPVPAFPAAPLGNGHLADGAPARRGAHEPRETPADPVTGEPGEEDVEVTDLLLVVDLDDEVLVVDEHPRYHLPGCPSLEGREGIGLPMVEARTDGFTPCATCRPVRHLADTERSRRQAARDN</sequence>
<protein>
    <submittedName>
        <fullName evidence="3">Uncharacterized protein</fullName>
    </submittedName>
</protein>